<dbReference type="PROSITE" id="PS51767">
    <property type="entry name" value="PEPTIDASE_A1"/>
    <property type="match status" value="1"/>
</dbReference>
<keyword evidence="5" id="KW-0064">Aspartyl protease</keyword>
<keyword evidence="9" id="KW-1185">Reference proteome</keyword>
<feature type="disulfide bond" evidence="4">
    <location>
        <begin position="276"/>
        <end position="283"/>
    </location>
</feature>
<dbReference type="PANTHER" id="PTHR47966">
    <property type="entry name" value="BETA-SITE APP-CLEAVING ENZYME, ISOFORM A-RELATED"/>
    <property type="match status" value="1"/>
</dbReference>
<dbReference type="InterPro" id="IPR001461">
    <property type="entry name" value="Aspartic_peptidase_A1"/>
</dbReference>
<keyword evidence="5" id="KW-0645">Protease</keyword>
<dbReference type="Gene3D" id="2.40.70.10">
    <property type="entry name" value="Acid Proteases"/>
    <property type="match status" value="2"/>
</dbReference>
<dbReference type="Gene3D" id="6.10.140.60">
    <property type="match status" value="1"/>
</dbReference>
<dbReference type="SUPFAM" id="SSF50630">
    <property type="entry name" value="Acid proteases"/>
    <property type="match status" value="1"/>
</dbReference>
<dbReference type="GO" id="GO:0006508">
    <property type="term" value="P:proteolysis"/>
    <property type="evidence" value="ECO:0007669"/>
    <property type="project" value="UniProtKB-KW"/>
</dbReference>
<dbReference type="GO" id="GO:0004190">
    <property type="term" value="F:aspartic-type endopeptidase activity"/>
    <property type="evidence" value="ECO:0007669"/>
    <property type="project" value="UniProtKB-KW"/>
</dbReference>
<dbReference type="PANTHER" id="PTHR47966:SF37">
    <property type="entry name" value="CATHEPSIN E-A-LIKE"/>
    <property type="match status" value="1"/>
</dbReference>
<dbReference type="PRINTS" id="PR00792">
    <property type="entry name" value="PEPSIN"/>
</dbReference>
<name>A0AAN9GUS8_9TELE</name>
<dbReference type="FunFam" id="2.40.70.10:FF:000044">
    <property type="entry name" value="Lysosomal aspartic protease"/>
    <property type="match status" value="1"/>
</dbReference>
<evidence type="ECO:0000256" key="2">
    <source>
        <dbReference type="ARBA" id="ARBA00023157"/>
    </source>
</evidence>
<evidence type="ECO:0000256" key="5">
    <source>
        <dbReference type="RuleBase" id="RU000454"/>
    </source>
</evidence>
<dbReference type="EMBL" id="JAYKXH010000021">
    <property type="protein sequence ID" value="KAK7130508.1"/>
    <property type="molecule type" value="Genomic_DNA"/>
</dbReference>
<evidence type="ECO:0000256" key="3">
    <source>
        <dbReference type="PIRSR" id="PIRSR601461-1"/>
    </source>
</evidence>
<comment type="caution">
    <text evidence="8">The sequence shown here is derived from an EMBL/GenBank/DDBJ whole genome shotgun (WGS) entry which is preliminary data.</text>
</comment>
<evidence type="ECO:0000256" key="4">
    <source>
        <dbReference type="PIRSR" id="PIRSR601461-2"/>
    </source>
</evidence>
<evidence type="ECO:0000256" key="1">
    <source>
        <dbReference type="ARBA" id="ARBA00007447"/>
    </source>
</evidence>
<accession>A0AAN9GUS8</accession>
<gene>
    <name evidence="8" type="ORF">R3I93_019996</name>
</gene>
<evidence type="ECO:0000259" key="7">
    <source>
        <dbReference type="PROSITE" id="PS51767"/>
    </source>
</evidence>
<feature type="disulfide bond" evidence="4">
    <location>
        <begin position="114"/>
        <end position="119"/>
    </location>
</feature>
<keyword evidence="5" id="KW-0378">Hydrolase</keyword>
<dbReference type="FunFam" id="2.40.70.10:FF:000004">
    <property type="entry name" value="Pepsin A"/>
    <property type="match status" value="1"/>
</dbReference>
<reference evidence="8 9" key="1">
    <citation type="submission" date="2024-02" db="EMBL/GenBank/DDBJ databases">
        <title>Chromosome-level genome assembly of the Eurasian Minnow (Phoxinus phoxinus).</title>
        <authorList>
            <person name="Oriowo T.O."/>
            <person name="Martin S."/>
            <person name="Stange M."/>
            <person name="Chrysostomakis Y."/>
            <person name="Brown T."/>
            <person name="Winkler S."/>
            <person name="Kukowka S."/>
            <person name="Myers E.W."/>
            <person name="Bohne A."/>
        </authorList>
    </citation>
    <scope>NUCLEOTIDE SEQUENCE [LARGE SCALE GENOMIC DNA]</scope>
    <source>
        <strain evidence="8">ZFMK-TIS-60720</strain>
        <tissue evidence="8">Whole Organism</tissue>
    </source>
</reference>
<dbReference type="Pfam" id="PF00026">
    <property type="entry name" value="Asp"/>
    <property type="match status" value="1"/>
</dbReference>
<keyword evidence="6" id="KW-0732">Signal</keyword>
<keyword evidence="2 4" id="KW-1015">Disulfide bond</keyword>
<dbReference type="Proteomes" id="UP001364617">
    <property type="component" value="Unassembled WGS sequence"/>
</dbReference>
<proteinExistence type="inferred from homology"/>
<feature type="active site" evidence="3">
    <location>
        <position position="288"/>
    </location>
</feature>
<dbReference type="InterPro" id="IPR033121">
    <property type="entry name" value="PEPTIDASE_A1"/>
</dbReference>
<evidence type="ECO:0000313" key="8">
    <source>
        <dbReference type="EMBL" id="KAK7130508.1"/>
    </source>
</evidence>
<dbReference type="PROSITE" id="PS00141">
    <property type="entry name" value="ASP_PROTEASE"/>
    <property type="match status" value="1"/>
</dbReference>
<comment type="similarity">
    <text evidence="1 5">Belongs to the peptidase A1 family.</text>
</comment>
<dbReference type="AlphaFoldDB" id="A0AAN9GUS8"/>
<feature type="disulfide bond" evidence="4">
    <location>
        <begin position="322"/>
        <end position="359"/>
    </location>
</feature>
<feature type="signal peptide" evidence="6">
    <location>
        <begin position="1"/>
        <end position="16"/>
    </location>
</feature>
<evidence type="ECO:0000256" key="6">
    <source>
        <dbReference type="SAM" id="SignalP"/>
    </source>
</evidence>
<sequence length="410" mass="44978">MRTRLILLGLLACVHSLVRVPLRRVAAVRGRLRAASQLEEFLREHQPDAFSRRYAQCFPAAQHYLHTGGRATERLYNYMDAQFFGQISLGKPEQNFTVVFDTGSSDLWVPSSYCVSQACAAHHKFKAFESSTYAHDGRVFGIHYGSGHLLGVMAREELKVGSVRVQNQVIGEAVYEPSFSFVLAHFDGVLGLGFPQLAEELGSPVFDSMMAQHLLDEPVFSFYLKNGDSGFGGELLFGGVDETRFVPPITWAPVTQKGYWQIRLDGVKVQGALSFCYRSNHGCQAVVDTGTSLIGGPARDIMILQQFLGATPTAGGEYLLDCARIRSLPVVSFLIGGVEFSLTGEQYVRRETLNNKEICFSGFQSTDVPSPAGAVWILGDVFLSQFYSVYDRGHSRVGLAPLAGAPQLAA</sequence>
<feature type="domain" description="Peptidase A1" evidence="7">
    <location>
        <begin position="83"/>
        <end position="400"/>
    </location>
</feature>
<feature type="active site" evidence="3">
    <location>
        <position position="101"/>
    </location>
</feature>
<evidence type="ECO:0000313" key="9">
    <source>
        <dbReference type="Proteomes" id="UP001364617"/>
    </source>
</evidence>
<dbReference type="InterPro" id="IPR021109">
    <property type="entry name" value="Peptidase_aspartic_dom_sf"/>
</dbReference>
<organism evidence="8 9">
    <name type="scientific">Phoxinus phoxinus</name>
    <name type="common">Eurasian minnow</name>
    <dbReference type="NCBI Taxonomy" id="58324"/>
    <lineage>
        <taxon>Eukaryota</taxon>
        <taxon>Metazoa</taxon>
        <taxon>Chordata</taxon>
        <taxon>Craniata</taxon>
        <taxon>Vertebrata</taxon>
        <taxon>Euteleostomi</taxon>
        <taxon>Actinopterygii</taxon>
        <taxon>Neopterygii</taxon>
        <taxon>Teleostei</taxon>
        <taxon>Ostariophysi</taxon>
        <taxon>Cypriniformes</taxon>
        <taxon>Leuciscidae</taxon>
        <taxon>Phoxininae</taxon>
        <taxon>Phoxinus</taxon>
    </lineage>
</organism>
<dbReference type="InterPro" id="IPR001969">
    <property type="entry name" value="Aspartic_peptidase_AS"/>
</dbReference>
<protein>
    <recommendedName>
        <fullName evidence="7">Peptidase A1 domain-containing protein</fullName>
    </recommendedName>
</protein>
<feature type="chain" id="PRO_5043046151" description="Peptidase A1 domain-containing protein" evidence="6">
    <location>
        <begin position="17"/>
        <end position="410"/>
    </location>
</feature>